<dbReference type="GO" id="GO:0000030">
    <property type="term" value="F:mannosyltransferase activity"/>
    <property type="evidence" value="ECO:0007669"/>
    <property type="project" value="TreeGrafter"/>
</dbReference>
<dbReference type="PANTHER" id="PTHR31488:SF1">
    <property type="entry name" value="C-MANNOSYLTRANSFERASE DPY19L1"/>
    <property type="match status" value="1"/>
</dbReference>
<sequence>MQEEWNKKGQFSDFTAETLLHWISQIPQNKPPDRPWVIAGAMPTMATLRSTLLVPSNLGKRTPKFAVTNHPHYENVVIRWRTELVYSIFSRKPPEAVWRIYRDILKADFVVIEREGCLSSGALPGCSMAEIWDRLDPSLSHIQGNLCALAFSKDSFPLSISSYFAPVFVSADQTLVVWRILPG</sequence>
<evidence type="ECO:0000313" key="8">
    <source>
        <dbReference type="EMBL" id="VDO02160.1"/>
    </source>
</evidence>
<evidence type="ECO:0000256" key="3">
    <source>
        <dbReference type="ARBA" id="ARBA00022676"/>
    </source>
</evidence>
<keyword evidence="5" id="KW-0812">Transmembrane</keyword>
<keyword evidence="3" id="KW-0328">Glycosyltransferase</keyword>
<comment type="subcellular location">
    <subcellularLocation>
        <location evidence="1">Membrane</location>
        <topology evidence="1">Multi-pass membrane protein</topology>
    </subcellularLocation>
</comment>
<dbReference type="AlphaFoldDB" id="A0A3P7RZD6"/>
<evidence type="ECO:0000256" key="7">
    <source>
        <dbReference type="ARBA" id="ARBA00023136"/>
    </source>
</evidence>
<dbReference type="PANTHER" id="PTHR31488">
    <property type="entry name" value="DPY-19-LIKE 1, LIKE (H. SAPIENS)"/>
    <property type="match status" value="1"/>
</dbReference>
<evidence type="ECO:0000256" key="1">
    <source>
        <dbReference type="ARBA" id="ARBA00004141"/>
    </source>
</evidence>
<proteinExistence type="inferred from homology"/>
<evidence type="ECO:0000313" key="9">
    <source>
        <dbReference type="Proteomes" id="UP000278807"/>
    </source>
</evidence>
<comment type="similarity">
    <text evidence="2">Belongs to the dpy-19 family.</text>
</comment>
<keyword evidence="7" id="KW-0472">Membrane</keyword>
<dbReference type="Pfam" id="PF10034">
    <property type="entry name" value="Dpy19"/>
    <property type="match status" value="1"/>
</dbReference>
<reference evidence="8 9" key="1">
    <citation type="submission" date="2018-11" db="EMBL/GenBank/DDBJ databases">
        <authorList>
            <consortium name="Pathogen Informatics"/>
        </authorList>
    </citation>
    <scope>NUCLEOTIDE SEQUENCE [LARGE SCALE GENOMIC DNA]</scope>
</reference>
<evidence type="ECO:0000256" key="4">
    <source>
        <dbReference type="ARBA" id="ARBA00022679"/>
    </source>
</evidence>
<name>A0A3P7RZD6_RODNA</name>
<accession>A0A3P7RZD6</accession>
<dbReference type="EMBL" id="UZAE01006632">
    <property type="protein sequence ID" value="VDO02160.1"/>
    <property type="molecule type" value="Genomic_DNA"/>
</dbReference>
<evidence type="ECO:0000256" key="6">
    <source>
        <dbReference type="ARBA" id="ARBA00022989"/>
    </source>
</evidence>
<keyword evidence="4" id="KW-0808">Transferase</keyword>
<organism evidence="8 9">
    <name type="scientific">Rodentolepis nana</name>
    <name type="common">Dwarf tapeworm</name>
    <name type="synonym">Hymenolepis nana</name>
    <dbReference type="NCBI Taxonomy" id="102285"/>
    <lineage>
        <taxon>Eukaryota</taxon>
        <taxon>Metazoa</taxon>
        <taxon>Spiralia</taxon>
        <taxon>Lophotrochozoa</taxon>
        <taxon>Platyhelminthes</taxon>
        <taxon>Cestoda</taxon>
        <taxon>Eucestoda</taxon>
        <taxon>Cyclophyllidea</taxon>
        <taxon>Hymenolepididae</taxon>
        <taxon>Rodentolepis</taxon>
    </lineage>
</organism>
<evidence type="ECO:0000256" key="2">
    <source>
        <dbReference type="ARBA" id="ARBA00008744"/>
    </source>
</evidence>
<dbReference type="GO" id="GO:0005637">
    <property type="term" value="C:nuclear inner membrane"/>
    <property type="evidence" value="ECO:0007669"/>
    <property type="project" value="TreeGrafter"/>
</dbReference>
<keyword evidence="6" id="KW-1133">Transmembrane helix</keyword>
<protein>
    <submittedName>
        <fullName evidence="8">Uncharacterized protein</fullName>
    </submittedName>
</protein>
<evidence type="ECO:0000256" key="5">
    <source>
        <dbReference type="ARBA" id="ARBA00022692"/>
    </source>
</evidence>
<dbReference type="InterPro" id="IPR018732">
    <property type="entry name" value="Dpy-19/Dpy-19-like"/>
</dbReference>
<gene>
    <name evidence="8" type="ORF">HNAJ_LOCUS6300</name>
</gene>
<dbReference type="Proteomes" id="UP000278807">
    <property type="component" value="Unassembled WGS sequence"/>
</dbReference>
<keyword evidence="9" id="KW-1185">Reference proteome</keyword>
<dbReference type="OrthoDB" id="6019623at2759"/>